<evidence type="ECO:0000256" key="2">
    <source>
        <dbReference type="HAMAP-Rule" id="MF_01940"/>
    </source>
</evidence>
<dbReference type="GO" id="GO:0016874">
    <property type="term" value="F:ligase activity"/>
    <property type="evidence" value="ECO:0007669"/>
    <property type="project" value="UniProtKB-KW"/>
</dbReference>
<dbReference type="Gene3D" id="3.90.1140.10">
    <property type="entry name" value="Cyclic phosphodiesterase"/>
    <property type="match status" value="1"/>
</dbReference>
<dbReference type="KEGG" id="cpc:Cpar_0613"/>
<feature type="domain" description="Phosphoesterase HXTX" evidence="3">
    <location>
        <begin position="11"/>
        <end position="90"/>
    </location>
</feature>
<keyword evidence="5" id="KW-1185">Reference proteome</keyword>
<dbReference type="RefSeq" id="WP_012501866.1">
    <property type="nucleotide sequence ID" value="NC_011027.1"/>
</dbReference>
<evidence type="ECO:0000313" key="4">
    <source>
        <dbReference type="EMBL" id="ACF11033.1"/>
    </source>
</evidence>
<reference evidence="4" key="1">
    <citation type="submission" date="2008-06" db="EMBL/GenBank/DDBJ databases">
        <title>Complete sequence of Chlorobaculum parvum NCIB 8327.</title>
        <authorList>
            <consortium name="US DOE Joint Genome Institute"/>
            <person name="Lucas S."/>
            <person name="Copeland A."/>
            <person name="Lapidus A."/>
            <person name="Glavina del Rio T."/>
            <person name="Dalin E."/>
            <person name="Tice H."/>
            <person name="Bruce D."/>
            <person name="Goodwin L."/>
            <person name="Pitluck S."/>
            <person name="Schmutz J."/>
            <person name="Larimer F."/>
            <person name="Land M."/>
            <person name="Hauser L."/>
            <person name="Kyrpides N."/>
            <person name="Mikhailova N."/>
            <person name="Zhao F."/>
            <person name="Li T."/>
            <person name="Liu Z."/>
            <person name="Overmann J."/>
            <person name="Bryant D.A."/>
            <person name="Richardson P."/>
        </authorList>
    </citation>
    <scope>NUCLEOTIDE SEQUENCE [LARGE SCALE GENOMIC DNA]</scope>
    <source>
        <strain evidence="4">NCIB 8327</strain>
    </source>
</reference>
<evidence type="ECO:0000256" key="1">
    <source>
        <dbReference type="ARBA" id="ARBA00022801"/>
    </source>
</evidence>
<feature type="short sequence motif" description="HXTX 2" evidence="2">
    <location>
        <begin position="123"/>
        <end position="126"/>
    </location>
</feature>
<dbReference type="Proteomes" id="UP000008811">
    <property type="component" value="Chromosome"/>
</dbReference>
<accession>B3QM80</accession>
<dbReference type="STRING" id="517417.Cpar_0613"/>
<dbReference type="HAMAP" id="MF_01940">
    <property type="entry name" value="RNA_CPDase"/>
    <property type="match status" value="1"/>
</dbReference>
<dbReference type="AlphaFoldDB" id="B3QM80"/>
<dbReference type="InterPro" id="IPR009097">
    <property type="entry name" value="Cyclic_Pdiesterase"/>
</dbReference>
<sequence length="182" mass="20486">MDGRRVFVGLPTSRDLAEAAMEFRQSHRELKVRWVKPENLHLTMVPPWPCVDVDAVCRALQDEATRQAPFEVTFERVSFGPDSRRPRLVWATGKAPTGMPEFSGRLLAASGAPGESRKSFLLHLTIARFNLRDYGTMGVRKLREQVVWTGTLDSLCLYESILKPGGAEYRELCRFTLTGGAF</sequence>
<dbReference type="InterPro" id="IPR014051">
    <property type="entry name" value="Phosphoesterase_HXTX"/>
</dbReference>
<dbReference type="GO" id="GO:0004113">
    <property type="term" value="F:2',3'-cyclic-nucleotide 3'-phosphodiesterase activity"/>
    <property type="evidence" value="ECO:0007669"/>
    <property type="project" value="InterPro"/>
</dbReference>
<evidence type="ECO:0000259" key="3">
    <source>
        <dbReference type="Pfam" id="PF02834"/>
    </source>
</evidence>
<feature type="short sequence motif" description="HXTX 1" evidence="2">
    <location>
        <begin position="41"/>
        <end position="44"/>
    </location>
</feature>
<name>B3QM80_CHLP8</name>
<gene>
    <name evidence="4" type="ordered locus">Cpar_0613</name>
</gene>
<comment type="function">
    <text evidence="2">Hydrolyzes RNA 2',3'-cyclic phosphodiester to an RNA 2'-phosphomonoester.</text>
</comment>
<dbReference type="InterPro" id="IPR004175">
    <property type="entry name" value="RNA_CPDase"/>
</dbReference>
<evidence type="ECO:0000313" key="5">
    <source>
        <dbReference type="Proteomes" id="UP000008811"/>
    </source>
</evidence>
<dbReference type="PANTHER" id="PTHR35561:SF1">
    <property type="entry name" value="RNA 2',3'-CYCLIC PHOSPHODIESTERASE"/>
    <property type="match status" value="1"/>
</dbReference>
<dbReference type="EMBL" id="CP001099">
    <property type="protein sequence ID" value="ACF11033.1"/>
    <property type="molecule type" value="Genomic_DNA"/>
</dbReference>
<dbReference type="PANTHER" id="PTHR35561">
    <property type="entry name" value="RNA 2',3'-CYCLIC PHOSPHODIESTERASE"/>
    <property type="match status" value="1"/>
</dbReference>
<dbReference type="EC" id="3.1.4.58" evidence="2"/>
<dbReference type="GO" id="GO:0008664">
    <property type="term" value="F:RNA 2',3'-cyclic 3'-phosphodiesterase activity"/>
    <property type="evidence" value="ECO:0007669"/>
    <property type="project" value="UniProtKB-EC"/>
</dbReference>
<comment type="similarity">
    <text evidence="2">Belongs to the 2H phosphoesterase superfamily. ThpR family.</text>
</comment>
<dbReference type="HOGENOM" id="CLU_081251_0_1_10"/>
<organism evidence="4 5">
    <name type="scientific">Chlorobaculum parvum (strain DSM 263 / NCIMB 8327)</name>
    <name type="common">Chlorobium vibrioforme subsp. thiosulfatophilum</name>
    <dbReference type="NCBI Taxonomy" id="517417"/>
    <lineage>
        <taxon>Bacteria</taxon>
        <taxon>Pseudomonadati</taxon>
        <taxon>Chlorobiota</taxon>
        <taxon>Chlorobiia</taxon>
        <taxon>Chlorobiales</taxon>
        <taxon>Chlorobiaceae</taxon>
        <taxon>Chlorobaculum</taxon>
    </lineage>
</organism>
<dbReference type="OrthoDB" id="9789350at2"/>
<dbReference type="NCBIfam" id="TIGR02258">
    <property type="entry name" value="2_5_ligase"/>
    <property type="match status" value="1"/>
</dbReference>
<feature type="active site" description="Proton donor" evidence="2">
    <location>
        <position position="41"/>
    </location>
</feature>
<feature type="active site" description="Proton acceptor" evidence="2">
    <location>
        <position position="123"/>
    </location>
</feature>
<protein>
    <recommendedName>
        <fullName evidence="2">RNA 2',3'-cyclic phosphodiesterase</fullName>
        <shortName evidence="2">RNA 2',3'-CPDase</shortName>
        <ecNumber evidence="2">3.1.4.58</ecNumber>
    </recommendedName>
</protein>
<dbReference type="Pfam" id="PF02834">
    <property type="entry name" value="LigT_PEase"/>
    <property type="match status" value="1"/>
</dbReference>
<keyword evidence="1 2" id="KW-0378">Hydrolase</keyword>
<comment type="catalytic activity">
    <reaction evidence="2">
        <text>a 3'-end 2',3'-cyclophospho-ribonucleotide-RNA + H2O = a 3'-end 2'-phospho-ribonucleotide-RNA + H(+)</text>
        <dbReference type="Rhea" id="RHEA:11828"/>
        <dbReference type="Rhea" id="RHEA-COMP:10464"/>
        <dbReference type="Rhea" id="RHEA-COMP:17353"/>
        <dbReference type="ChEBI" id="CHEBI:15377"/>
        <dbReference type="ChEBI" id="CHEBI:15378"/>
        <dbReference type="ChEBI" id="CHEBI:83064"/>
        <dbReference type="ChEBI" id="CHEBI:173113"/>
        <dbReference type="EC" id="3.1.4.58"/>
    </reaction>
</comment>
<proteinExistence type="inferred from homology"/>
<keyword evidence="4" id="KW-0436">Ligase</keyword>
<dbReference type="SUPFAM" id="SSF55144">
    <property type="entry name" value="LigT-like"/>
    <property type="match status" value="1"/>
</dbReference>
<dbReference type="eggNOG" id="COG1514">
    <property type="taxonomic scope" value="Bacteria"/>
</dbReference>